<protein>
    <submittedName>
        <fullName evidence="1">Uncharacterized protein</fullName>
    </submittedName>
</protein>
<dbReference type="EMBL" id="JH795874">
    <property type="protein sequence ID" value="EJT98124.1"/>
    <property type="molecule type" value="Genomic_DNA"/>
</dbReference>
<dbReference type="Gene3D" id="1.10.510.10">
    <property type="entry name" value="Transferase(Phosphotransferase) domain 1"/>
    <property type="match status" value="1"/>
</dbReference>
<dbReference type="STRING" id="1858805.M5FSG8"/>
<reference evidence="1 2" key="1">
    <citation type="journal article" date="2012" name="Science">
        <title>The Paleozoic origin of enzymatic lignin decomposition reconstructed from 31 fungal genomes.</title>
        <authorList>
            <person name="Floudas D."/>
            <person name="Binder M."/>
            <person name="Riley R."/>
            <person name="Barry K."/>
            <person name="Blanchette R.A."/>
            <person name="Henrissat B."/>
            <person name="Martinez A.T."/>
            <person name="Otillar R."/>
            <person name="Spatafora J.W."/>
            <person name="Yadav J.S."/>
            <person name="Aerts A."/>
            <person name="Benoit I."/>
            <person name="Boyd A."/>
            <person name="Carlson A."/>
            <person name="Copeland A."/>
            <person name="Coutinho P.M."/>
            <person name="de Vries R.P."/>
            <person name="Ferreira P."/>
            <person name="Findley K."/>
            <person name="Foster B."/>
            <person name="Gaskell J."/>
            <person name="Glotzer D."/>
            <person name="Gorecki P."/>
            <person name="Heitman J."/>
            <person name="Hesse C."/>
            <person name="Hori C."/>
            <person name="Igarashi K."/>
            <person name="Jurgens J.A."/>
            <person name="Kallen N."/>
            <person name="Kersten P."/>
            <person name="Kohler A."/>
            <person name="Kuees U."/>
            <person name="Kumar T.K.A."/>
            <person name="Kuo A."/>
            <person name="LaButti K."/>
            <person name="Larrondo L.F."/>
            <person name="Lindquist E."/>
            <person name="Ling A."/>
            <person name="Lombard V."/>
            <person name="Lucas S."/>
            <person name="Lundell T."/>
            <person name="Martin R."/>
            <person name="McLaughlin D.J."/>
            <person name="Morgenstern I."/>
            <person name="Morin E."/>
            <person name="Murat C."/>
            <person name="Nagy L.G."/>
            <person name="Nolan M."/>
            <person name="Ohm R.A."/>
            <person name="Patyshakuliyeva A."/>
            <person name="Rokas A."/>
            <person name="Ruiz-Duenas F.J."/>
            <person name="Sabat G."/>
            <person name="Salamov A."/>
            <person name="Samejima M."/>
            <person name="Schmutz J."/>
            <person name="Slot J.C."/>
            <person name="St John F."/>
            <person name="Stenlid J."/>
            <person name="Sun H."/>
            <person name="Sun S."/>
            <person name="Syed K."/>
            <person name="Tsang A."/>
            <person name="Wiebenga A."/>
            <person name="Young D."/>
            <person name="Pisabarro A."/>
            <person name="Eastwood D.C."/>
            <person name="Martin F."/>
            <person name="Cullen D."/>
            <person name="Grigoriev I.V."/>
            <person name="Hibbett D.S."/>
        </authorList>
    </citation>
    <scope>NUCLEOTIDE SEQUENCE [LARGE SCALE GENOMIC DNA]</scope>
    <source>
        <strain evidence="1 2">DJM-731 SS1</strain>
    </source>
</reference>
<dbReference type="PROSITE" id="PS00109">
    <property type="entry name" value="PROTEIN_KINASE_TYR"/>
    <property type="match status" value="1"/>
</dbReference>
<organism evidence="1 2">
    <name type="scientific">Dacryopinax primogenitus (strain DJM 731)</name>
    <name type="common">Brown rot fungus</name>
    <dbReference type="NCBI Taxonomy" id="1858805"/>
    <lineage>
        <taxon>Eukaryota</taxon>
        <taxon>Fungi</taxon>
        <taxon>Dikarya</taxon>
        <taxon>Basidiomycota</taxon>
        <taxon>Agaricomycotina</taxon>
        <taxon>Dacrymycetes</taxon>
        <taxon>Dacrymycetales</taxon>
        <taxon>Dacrymycetaceae</taxon>
        <taxon>Dacryopinax</taxon>
    </lineage>
</organism>
<evidence type="ECO:0000313" key="2">
    <source>
        <dbReference type="Proteomes" id="UP000030653"/>
    </source>
</evidence>
<dbReference type="InterPro" id="IPR011009">
    <property type="entry name" value="Kinase-like_dom_sf"/>
</dbReference>
<proteinExistence type="predicted"/>
<dbReference type="GeneID" id="63684236"/>
<evidence type="ECO:0000313" key="1">
    <source>
        <dbReference type="EMBL" id="EJT98124.1"/>
    </source>
</evidence>
<gene>
    <name evidence="1" type="ORF">DACRYDRAFT_111104</name>
</gene>
<dbReference type="Proteomes" id="UP000030653">
    <property type="component" value="Unassembled WGS sequence"/>
</dbReference>
<dbReference type="SUPFAM" id="SSF56112">
    <property type="entry name" value="Protein kinase-like (PK-like)"/>
    <property type="match status" value="1"/>
</dbReference>
<keyword evidence="2" id="KW-1185">Reference proteome</keyword>
<accession>M5FSG8</accession>
<name>M5FSG8_DACPD</name>
<dbReference type="HOGENOM" id="CLU_076393_0_0_1"/>
<sequence length="314" mass="35509">MATYKQYMKNWERDRKEAEKYPLTRRITLNGTSAEDDFDHPVSTIDVHAALAVVPYCPPTGEDRWAQVWLASVHLLSGNQTHPVVVKLFQESLFPRTDPTAFEYYCAWSAAALCEAEAWGYEQAKPLQGLLLPHSNGFYRFELPCEQIVVGHVMEYIEGHPLERDFDGMIDGSFYSPESQLETILPQLSLSVYCLHLCGVHHGDLSPNNVLLLPGKPSFFIFIDLDQCSPLLPNPYGKPDSSGLCYCLQELESGEKVTAWLEEELVRSKAWAIDVFTSTDGFDDLKESTLAIEDQYQGQAGWMKEEKERQGSTD</sequence>
<dbReference type="OrthoDB" id="2803071at2759"/>
<dbReference type="InterPro" id="IPR008266">
    <property type="entry name" value="Tyr_kinase_AS"/>
</dbReference>
<dbReference type="GO" id="GO:0004672">
    <property type="term" value="F:protein kinase activity"/>
    <property type="evidence" value="ECO:0007669"/>
    <property type="project" value="InterPro"/>
</dbReference>
<dbReference type="RefSeq" id="XP_040625022.1">
    <property type="nucleotide sequence ID" value="XM_040769174.1"/>
</dbReference>
<dbReference type="AlphaFoldDB" id="M5FSG8"/>